<evidence type="ECO:0000256" key="3">
    <source>
        <dbReference type="ARBA" id="ARBA00022475"/>
    </source>
</evidence>
<feature type="transmembrane region" description="Helical" evidence="7">
    <location>
        <begin position="113"/>
        <end position="136"/>
    </location>
</feature>
<comment type="caution">
    <text evidence="9">The sequence shown here is derived from an EMBL/GenBank/DDBJ whole genome shotgun (WGS) entry which is preliminary data.</text>
</comment>
<evidence type="ECO:0000256" key="4">
    <source>
        <dbReference type="ARBA" id="ARBA00022692"/>
    </source>
</evidence>
<evidence type="ECO:0000259" key="8">
    <source>
        <dbReference type="Pfam" id="PF00528"/>
    </source>
</evidence>
<sequence length="293" mass="34330">MRVIKLVVVFCITFCLIVLISAAPSLFTTTGEFDFNRFFGIIQRILYTFIHWQDATFIVGTNEFTIYPDIFEHYEYMMILLISAIACALALAMLLVFFVLLMPQFIRKTIATLFSLLNSIPDVFFIFSLQLIVIWIYKQTGVLFIDPLATTFDPVYLFPILALTIFPAIFLFQLTLHSFSEELTKPYVEFAQGKGLSHFYILLHHVFRNTLLSLFQSFKQLFWFMLGNLLVIEYIFNIQGFMSFFQTYYSPELFSICLLMLFLTFFFFFYLMEGLVASYNKKRGIVTKGADYY</sequence>
<dbReference type="GO" id="GO:0005886">
    <property type="term" value="C:plasma membrane"/>
    <property type="evidence" value="ECO:0007669"/>
    <property type="project" value="UniProtKB-SubCell"/>
</dbReference>
<feature type="domain" description="ABC transmembrane type-1" evidence="8">
    <location>
        <begin position="104"/>
        <end position="270"/>
    </location>
</feature>
<dbReference type="STRING" id="1196324.A374_16088"/>
<organism evidence="9 10">
    <name type="scientific">Fictibacillus macauensis ZFHKF-1</name>
    <dbReference type="NCBI Taxonomy" id="1196324"/>
    <lineage>
        <taxon>Bacteria</taxon>
        <taxon>Bacillati</taxon>
        <taxon>Bacillota</taxon>
        <taxon>Bacilli</taxon>
        <taxon>Bacillales</taxon>
        <taxon>Fictibacillaceae</taxon>
        <taxon>Fictibacillus</taxon>
    </lineage>
</organism>
<dbReference type="InterPro" id="IPR000515">
    <property type="entry name" value="MetI-like"/>
</dbReference>
<feature type="transmembrane region" description="Helical" evidence="7">
    <location>
        <begin position="253"/>
        <end position="272"/>
    </location>
</feature>
<dbReference type="PATRIC" id="fig|1196324.3.peg.3291"/>
<dbReference type="Gene3D" id="1.10.3720.10">
    <property type="entry name" value="MetI-like"/>
    <property type="match status" value="1"/>
</dbReference>
<keyword evidence="6 7" id="KW-0472">Membrane</keyword>
<evidence type="ECO:0000256" key="2">
    <source>
        <dbReference type="ARBA" id="ARBA00022448"/>
    </source>
</evidence>
<dbReference type="InterPro" id="IPR035906">
    <property type="entry name" value="MetI-like_sf"/>
</dbReference>
<keyword evidence="2" id="KW-0813">Transport</keyword>
<dbReference type="AlphaFoldDB" id="I8AFB4"/>
<name>I8AFB4_9BACL</name>
<reference evidence="9 10" key="1">
    <citation type="journal article" date="2012" name="J. Bacteriol.">
        <title>Genome of Bacillus macauensis ZFHKF-1, a Long-Chain-Forming Bacterium.</title>
        <authorList>
            <person name="Cai L."/>
            <person name="Zhang T."/>
        </authorList>
    </citation>
    <scope>NUCLEOTIDE SEQUENCE [LARGE SCALE GENOMIC DNA]</scope>
    <source>
        <strain evidence="9 10">ZFHKF-1</strain>
    </source>
</reference>
<dbReference type="eggNOG" id="COG0601">
    <property type="taxonomic scope" value="Bacteria"/>
</dbReference>
<protein>
    <submittedName>
        <fullName evidence="9">Oligopeptide transport system permease protein OppB-like protein</fullName>
    </submittedName>
</protein>
<keyword evidence="5 7" id="KW-1133">Transmembrane helix</keyword>
<dbReference type="Pfam" id="PF00528">
    <property type="entry name" value="BPD_transp_1"/>
    <property type="match status" value="1"/>
</dbReference>
<comment type="subcellular location">
    <subcellularLocation>
        <location evidence="1">Cell membrane</location>
        <topology evidence="1">Multi-pass membrane protein</topology>
    </subcellularLocation>
</comment>
<evidence type="ECO:0000256" key="5">
    <source>
        <dbReference type="ARBA" id="ARBA00022989"/>
    </source>
</evidence>
<dbReference type="PANTHER" id="PTHR30465:SF44">
    <property type="entry name" value="ABC-TYPE DIPEPTIDE_OLIGOPEPTIDE TRANSPORT SYSTEM, PERMEASE COMPONENT"/>
    <property type="match status" value="1"/>
</dbReference>
<dbReference type="EMBL" id="AKKV01000036">
    <property type="protein sequence ID" value="EIT84322.1"/>
    <property type="molecule type" value="Genomic_DNA"/>
</dbReference>
<evidence type="ECO:0000256" key="1">
    <source>
        <dbReference type="ARBA" id="ARBA00004651"/>
    </source>
</evidence>
<dbReference type="GO" id="GO:0055085">
    <property type="term" value="P:transmembrane transport"/>
    <property type="evidence" value="ECO:0007669"/>
    <property type="project" value="InterPro"/>
</dbReference>
<keyword evidence="4 7" id="KW-0812">Transmembrane</keyword>
<dbReference type="PANTHER" id="PTHR30465">
    <property type="entry name" value="INNER MEMBRANE ABC TRANSPORTER"/>
    <property type="match status" value="1"/>
</dbReference>
<dbReference type="RefSeq" id="WP_007203290.1">
    <property type="nucleotide sequence ID" value="NZ_AKKV01000036.1"/>
</dbReference>
<evidence type="ECO:0000256" key="6">
    <source>
        <dbReference type="ARBA" id="ARBA00023136"/>
    </source>
</evidence>
<accession>I8AFB4</accession>
<proteinExistence type="predicted"/>
<dbReference type="Proteomes" id="UP000004080">
    <property type="component" value="Unassembled WGS sequence"/>
</dbReference>
<evidence type="ECO:0000313" key="10">
    <source>
        <dbReference type="Proteomes" id="UP000004080"/>
    </source>
</evidence>
<feature type="transmembrane region" description="Helical" evidence="7">
    <location>
        <begin position="156"/>
        <end position="176"/>
    </location>
</feature>
<dbReference type="CDD" id="cd06261">
    <property type="entry name" value="TM_PBP2"/>
    <property type="match status" value="1"/>
</dbReference>
<gene>
    <name evidence="9" type="ORF">A374_16088</name>
</gene>
<evidence type="ECO:0000313" key="9">
    <source>
        <dbReference type="EMBL" id="EIT84322.1"/>
    </source>
</evidence>
<evidence type="ECO:0000256" key="7">
    <source>
        <dbReference type="SAM" id="Phobius"/>
    </source>
</evidence>
<dbReference type="OrthoDB" id="2958608at2"/>
<dbReference type="SUPFAM" id="SSF161098">
    <property type="entry name" value="MetI-like"/>
    <property type="match status" value="1"/>
</dbReference>
<feature type="transmembrane region" description="Helical" evidence="7">
    <location>
        <begin position="76"/>
        <end position="101"/>
    </location>
</feature>
<feature type="transmembrane region" description="Helical" evidence="7">
    <location>
        <begin position="221"/>
        <end position="241"/>
    </location>
</feature>
<keyword evidence="3" id="KW-1003">Cell membrane</keyword>
<keyword evidence="10" id="KW-1185">Reference proteome</keyword>